<name>A0A8J3J4K9_9ACTN</name>
<evidence type="ECO:0000256" key="1">
    <source>
        <dbReference type="ARBA" id="ARBA00001974"/>
    </source>
</evidence>
<dbReference type="Gene3D" id="3.40.462.20">
    <property type="match status" value="1"/>
</dbReference>
<dbReference type="InterPro" id="IPR036318">
    <property type="entry name" value="FAD-bd_PCMH-like_sf"/>
</dbReference>
<dbReference type="PANTHER" id="PTHR42973:SF39">
    <property type="entry name" value="FAD-BINDING PCMH-TYPE DOMAIN-CONTAINING PROTEIN"/>
    <property type="match status" value="1"/>
</dbReference>
<evidence type="ECO:0000256" key="2">
    <source>
        <dbReference type="ARBA" id="ARBA00005466"/>
    </source>
</evidence>
<evidence type="ECO:0000259" key="6">
    <source>
        <dbReference type="PROSITE" id="PS51387"/>
    </source>
</evidence>
<dbReference type="InterPro" id="IPR016166">
    <property type="entry name" value="FAD-bd_PCMH"/>
</dbReference>
<dbReference type="Gene3D" id="3.30.465.10">
    <property type="match status" value="1"/>
</dbReference>
<dbReference type="InterPro" id="IPR016164">
    <property type="entry name" value="FAD-linked_Oxase-like_C"/>
</dbReference>
<dbReference type="SUPFAM" id="SSF55103">
    <property type="entry name" value="FAD-linked oxidases, C-terminal domain"/>
    <property type="match status" value="1"/>
</dbReference>
<dbReference type="InterPro" id="IPR016167">
    <property type="entry name" value="FAD-bd_PCMH_sub1"/>
</dbReference>
<dbReference type="RefSeq" id="WP_203655119.1">
    <property type="nucleotide sequence ID" value="NZ_BAAAZM010000002.1"/>
</dbReference>
<dbReference type="GO" id="GO:0071949">
    <property type="term" value="F:FAD binding"/>
    <property type="evidence" value="ECO:0007669"/>
    <property type="project" value="InterPro"/>
</dbReference>
<dbReference type="Pfam" id="PF01565">
    <property type="entry name" value="FAD_binding_4"/>
    <property type="match status" value="1"/>
</dbReference>
<dbReference type="Proteomes" id="UP000612808">
    <property type="component" value="Unassembled WGS sequence"/>
</dbReference>
<keyword evidence="8" id="KW-1185">Reference proteome</keyword>
<evidence type="ECO:0000313" key="8">
    <source>
        <dbReference type="Proteomes" id="UP000612808"/>
    </source>
</evidence>
<dbReference type="SUPFAM" id="SSF56176">
    <property type="entry name" value="FAD-binding/transporter-associated domain-like"/>
    <property type="match status" value="1"/>
</dbReference>
<reference evidence="7" key="1">
    <citation type="submission" date="2021-01" db="EMBL/GenBank/DDBJ databases">
        <title>Whole genome shotgun sequence of Actinocatenispora rupis NBRC 107355.</title>
        <authorList>
            <person name="Komaki H."/>
            <person name="Tamura T."/>
        </authorList>
    </citation>
    <scope>NUCLEOTIDE SEQUENCE</scope>
    <source>
        <strain evidence="7">NBRC 107355</strain>
    </source>
</reference>
<dbReference type="InterPro" id="IPR006094">
    <property type="entry name" value="Oxid_FAD_bind_N"/>
</dbReference>
<evidence type="ECO:0000256" key="5">
    <source>
        <dbReference type="ARBA" id="ARBA00023002"/>
    </source>
</evidence>
<dbReference type="EMBL" id="BOMB01000004">
    <property type="protein sequence ID" value="GID10032.1"/>
    <property type="molecule type" value="Genomic_DNA"/>
</dbReference>
<dbReference type="InterPro" id="IPR012951">
    <property type="entry name" value="BBE"/>
</dbReference>
<dbReference type="Pfam" id="PF08031">
    <property type="entry name" value="BBE"/>
    <property type="match status" value="1"/>
</dbReference>
<evidence type="ECO:0000256" key="4">
    <source>
        <dbReference type="ARBA" id="ARBA00022827"/>
    </source>
</evidence>
<comment type="similarity">
    <text evidence="2">Belongs to the oxygen-dependent FAD-linked oxidoreductase family.</text>
</comment>
<dbReference type="PROSITE" id="PS00862">
    <property type="entry name" value="OX2_COVAL_FAD"/>
    <property type="match status" value="1"/>
</dbReference>
<dbReference type="Gene3D" id="3.30.43.10">
    <property type="entry name" value="Uridine Diphospho-n-acetylenolpyruvylglucosamine Reductase, domain 2"/>
    <property type="match status" value="1"/>
</dbReference>
<dbReference type="InterPro" id="IPR006093">
    <property type="entry name" value="Oxy_OxRdtase_FAD_BS"/>
</dbReference>
<feature type="domain" description="FAD-binding PCMH-type" evidence="6">
    <location>
        <begin position="26"/>
        <end position="197"/>
    </location>
</feature>
<gene>
    <name evidence="7" type="ORF">Aru02nite_09210</name>
</gene>
<accession>A0A8J3J4K9</accession>
<dbReference type="PANTHER" id="PTHR42973">
    <property type="entry name" value="BINDING OXIDOREDUCTASE, PUTATIVE (AFU_ORTHOLOGUE AFUA_1G17690)-RELATED"/>
    <property type="match status" value="1"/>
</dbReference>
<sequence length="433" mass="45081">MIGRLDGEVLTPGDTGYDELRRTFVHAGRPALVVRCRGAGDVAAALDHARTEGLTVSVRGGGHHTAGFATNDGGIVLDLSYLDGVEVVDPARRLVRIGGGATWGRVSKTLAGYGLALSSGDTANVGVGGLLLGGGIGWLTRRYGLALDAVVAADVVLADGTPVRASATQHQDLYWALRGGGGNLGVVTAFELVAQPVTDVVYGTVRYPGERAADVLRHWARHAAAAPDELTSAVDLAPGDGPAMLSVCYAGGDPAAAETAVRPLRPDVPELGDDLRPVPYPEILAELPGLPPGFRMAVRSTFVREFTPALIEALVAASAAPMVAVNVRALGGAVDRVAPDATAFAHRGHAALVTAVAMGDELAVAHGEPLLDELMRRIDPYVTGAYPNFASTDRPADVAAMYPAATRRRLAAVKRTYDPGNVFRRNYNITPAD</sequence>
<dbReference type="PROSITE" id="PS51387">
    <property type="entry name" value="FAD_PCMH"/>
    <property type="match status" value="1"/>
</dbReference>
<organism evidence="7 8">
    <name type="scientific">Actinocatenispora rupis</name>
    <dbReference type="NCBI Taxonomy" id="519421"/>
    <lineage>
        <taxon>Bacteria</taxon>
        <taxon>Bacillati</taxon>
        <taxon>Actinomycetota</taxon>
        <taxon>Actinomycetes</taxon>
        <taxon>Micromonosporales</taxon>
        <taxon>Micromonosporaceae</taxon>
        <taxon>Actinocatenispora</taxon>
    </lineage>
</organism>
<dbReference type="InterPro" id="IPR050416">
    <property type="entry name" value="FAD-linked_Oxidoreductase"/>
</dbReference>
<keyword evidence="3" id="KW-0285">Flavoprotein</keyword>
<dbReference type="InterPro" id="IPR016169">
    <property type="entry name" value="FAD-bd_PCMH_sub2"/>
</dbReference>
<keyword evidence="5" id="KW-0560">Oxidoreductase</keyword>
<comment type="caution">
    <text evidence="7">The sequence shown here is derived from an EMBL/GenBank/DDBJ whole genome shotgun (WGS) entry which is preliminary data.</text>
</comment>
<proteinExistence type="inferred from homology"/>
<dbReference type="GO" id="GO:0016491">
    <property type="term" value="F:oxidoreductase activity"/>
    <property type="evidence" value="ECO:0007669"/>
    <property type="project" value="UniProtKB-KW"/>
</dbReference>
<keyword evidence="4" id="KW-0274">FAD</keyword>
<protein>
    <submittedName>
        <fullName evidence="7">Oxidoreductase</fullName>
    </submittedName>
</protein>
<dbReference type="AlphaFoldDB" id="A0A8J3J4K9"/>
<evidence type="ECO:0000256" key="3">
    <source>
        <dbReference type="ARBA" id="ARBA00022630"/>
    </source>
</evidence>
<comment type="cofactor">
    <cofactor evidence="1">
        <name>FAD</name>
        <dbReference type="ChEBI" id="CHEBI:57692"/>
    </cofactor>
</comment>
<evidence type="ECO:0000313" key="7">
    <source>
        <dbReference type="EMBL" id="GID10032.1"/>
    </source>
</evidence>